<evidence type="ECO:0000313" key="10">
    <source>
        <dbReference type="Proteomes" id="UP000193498"/>
    </source>
</evidence>
<feature type="region of interest" description="Disordered" evidence="7">
    <location>
        <begin position="24"/>
        <end position="46"/>
    </location>
</feature>
<reference evidence="9 10" key="1">
    <citation type="submission" date="2016-07" db="EMBL/GenBank/DDBJ databases">
        <title>Pervasive Adenine N6-methylation of Active Genes in Fungi.</title>
        <authorList>
            <consortium name="DOE Joint Genome Institute"/>
            <person name="Mondo S.J."/>
            <person name="Dannebaum R.O."/>
            <person name="Kuo R.C."/>
            <person name="Labutti K."/>
            <person name="Haridas S."/>
            <person name="Kuo A."/>
            <person name="Salamov A."/>
            <person name="Ahrendt S.R."/>
            <person name="Lipzen A."/>
            <person name="Sullivan W."/>
            <person name="Andreopoulos W.B."/>
            <person name="Clum A."/>
            <person name="Lindquist E."/>
            <person name="Daum C."/>
            <person name="Ramamoorthy G.K."/>
            <person name="Gryganskyi A."/>
            <person name="Culley D."/>
            <person name="Magnuson J.K."/>
            <person name="James T.Y."/>
            <person name="O'Malley M.A."/>
            <person name="Stajich J.E."/>
            <person name="Spatafora J.W."/>
            <person name="Visel A."/>
            <person name="Grigoriev I.V."/>
        </authorList>
    </citation>
    <scope>NUCLEOTIDE SEQUENCE [LARGE SCALE GENOMIC DNA]</scope>
    <source>
        <strain evidence="9 10">CBS 931.73</strain>
    </source>
</reference>
<evidence type="ECO:0000256" key="4">
    <source>
        <dbReference type="ARBA" id="ARBA00022840"/>
    </source>
</evidence>
<accession>A0A1Y1Z4E5</accession>
<evidence type="ECO:0000256" key="6">
    <source>
        <dbReference type="RuleBase" id="RU003651"/>
    </source>
</evidence>
<dbReference type="STRING" id="1314790.A0A1Y1Z4E5"/>
<evidence type="ECO:0000256" key="7">
    <source>
        <dbReference type="SAM" id="MobiDB-lite"/>
    </source>
</evidence>
<dbReference type="InterPro" id="IPR003959">
    <property type="entry name" value="ATPase_AAA_core"/>
</dbReference>
<dbReference type="PANTHER" id="PTHR45644:SF56">
    <property type="entry name" value="AAA ATPASE, PUTATIVE (AFU_ORTHOLOGUE AFUA_2G12920)-RELATED"/>
    <property type="match status" value="1"/>
</dbReference>
<evidence type="ECO:0000259" key="8">
    <source>
        <dbReference type="SMART" id="SM00382"/>
    </source>
</evidence>
<evidence type="ECO:0000256" key="3">
    <source>
        <dbReference type="ARBA" id="ARBA00022787"/>
    </source>
</evidence>
<keyword evidence="4 6" id="KW-0067">ATP-binding</keyword>
<dbReference type="EMBL" id="MCFE01000028">
    <property type="protein sequence ID" value="ORY05119.1"/>
    <property type="molecule type" value="Genomic_DNA"/>
</dbReference>
<keyword evidence="3" id="KW-1000">Mitochondrion outer membrane</keyword>
<dbReference type="GO" id="GO:0005524">
    <property type="term" value="F:ATP binding"/>
    <property type="evidence" value="ECO:0007669"/>
    <property type="project" value="UniProtKB-KW"/>
</dbReference>
<feature type="domain" description="AAA+ ATPase" evidence="8">
    <location>
        <begin position="226"/>
        <end position="363"/>
    </location>
</feature>
<gene>
    <name evidence="9" type="ORF">K493DRAFT_204953</name>
</gene>
<keyword evidence="3" id="KW-0472">Membrane</keyword>
<evidence type="ECO:0000256" key="1">
    <source>
        <dbReference type="ARBA" id="ARBA00004572"/>
    </source>
</evidence>
<protein>
    <submittedName>
        <fullName evidence="9">AAA-domain-containing protein</fullName>
    </submittedName>
</protein>
<dbReference type="AlphaFoldDB" id="A0A1Y1Z4E5"/>
<keyword evidence="10" id="KW-1185">Reference proteome</keyword>
<comment type="similarity">
    <text evidence="6">Belongs to the AAA ATPase family.</text>
</comment>
<evidence type="ECO:0000313" key="9">
    <source>
        <dbReference type="EMBL" id="ORY05119.1"/>
    </source>
</evidence>
<dbReference type="PANTHER" id="PTHR45644">
    <property type="entry name" value="AAA ATPASE, PUTATIVE (AFU_ORTHOLOGUE AFUA_2G12920)-RELATED-RELATED"/>
    <property type="match status" value="1"/>
</dbReference>
<dbReference type="InterPro" id="IPR003593">
    <property type="entry name" value="AAA+_ATPase"/>
</dbReference>
<dbReference type="Pfam" id="PF24581">
    <property type="entry name" value="DUF7608"/>
    <property type="match status" value="1"/>
</dbReference>
<dbReference type="Gene3D" id="3.40.50.300">
    <property type="entry name" value="P-loop containing nucleotide triphosphate hydrolases"/>
    <property type="match status" value="1"/>
</dbReference>
<comment type="subcellular location">
    <subcellularLocation>
        <location evidence="1">Mitochondrion outer membrane</location>
        <topology evidence="1">Single-pass membrane protein</topology>
    </subcellularLocation>
</comment>
<name>A0A1Y1Z4E5_9FUNG</name>
<proteinExistence type="inferred from homology"/>
<dbReference type="GO" id="GO:0016887">
    <property type="term" value="F:ATP hydrolysis activity"/>
    <property type="evidence" value="ECO:0007669"/>
    <property type="project" value="InterPro"/>
</dbReference>
<dbReference type="InterPro" id="IPR041569">
    <property type="entry name" value="AAA_lid_3"/>
</dbReference>
<evidence type="ECO:0000256" key="2">
    <source>
        <dbReference type="ARBA" id="ARBA00022741"/>
    </source>
</evidence>
<feature type="compositionally biased region" description="Basic and acidic residues" evidence="7">
    <location>
        <begin position="31"/>
        <end position="46"/>
    </location>
</feature>
<dbReference type="Proteomes" id="UP000193498">
    <property type="component" value="Unassembled WGS sequence"/>
</dbReference>
<evidence type="ECO:0000256" key="5">
    <source>
        <dbReference type="ARBA" id="ARBA00023128"/>
    </source>
</evidence>
<dbReference type="OrthoDB" id="39734at2759"/>
<comment type="caution">
    <text evidence="9">The sequence shown here is derived from an EMBL/GenBank/DDBJ whole genome shotgun (WGS) entry which is preliminary data.</text>
</comment>
<dbReference type="Pfam" id="PF00004">
    <property type="entry name" value="AAA"/>
    <property type="match status" value="1"/>
</dbReference>
<dbReference type="SMART" id="SM00382">
    <property type="entry name" value="AAA"/>
    <property type="match status" value="1"/>
</dbReference>
<dbReference type="Gene3D" id="1.10.8.60">
    <property type="match status" value="1"/>
</dbReference>
<dbReference type="InterPro" id="IPR027417">
    <property type="entry name" value="P-loop_NTPase"/>
</dbReference>
<dbReference type="Pfam" id="PF17862">
    <property type="entry name" value="AAA_lid_3"/>
    <property type="match status" value="1"/>
</dbReference>
<organism evidence="9 10">
    <name type="scientific">Basidiobolus meristosporus CBS 931.73</name>
    <dbReference type="NCBI Taxonomy" id="1314790"/>
    <lineage>
        <taxon>Eukaryota</taxon>
        <taxon>Fungi</taxon>
        <taxon>Fungi incertae sedis</taxon>
        <taxon>Zoopagomycota</taxon>
        <taxon>Entomophthoromycotina</taxon>
        <taxon>Basidiobolomycetes</taxon>
        <taxon>Basidiobolales</taxon>
        <taxon>Basidiobolaceae</taxon>
        <taxon>Basidiobolus</taxon>
    </lineage>
</organism>
<dbReference type="InParanoid" id="A0A1Y1Z4E5"/>
<dbReference type="PROSITE" id="PS00674">
    <property type="entry name" value="AAA"/>
    <property type="match status" value="1"/>
</dbReference>
<dbReference type="InterPro" id="IPR003960">
    <property type="entry name" value="ATPase_AAA_CS"/>
</dbReference>
<dbReference type="GO" id="GO:0005741">
    <property type="term" value="C:mitochondrial outer membrane"/>
    <property type="evidence" value="ECO:0007669"/>
    <property type="project" value="UniProtKB-SubCell"/>
</dbReference>
<dbReference type="InterPro" id="IPR056027">
    <property type="entry name" value="DUF7608"/>
</dbReference>
<sequence>MQLVERASYIPNFYQISIPTPEVPKALGDAESGKDDHKWKQEHQSDRERSIHEINIKNIISLCIRKGASLNYYDYQNFGENLWDLDGIRQEVWSFEKVHRLTTVAIGRASIDQQDAEVSNVQLELSHFQQALQVVNTNLGLRPDSLTGRLQKESEVNDPFRKNISKEDCNSYEKRMLSCVVDAQSITSGFSDICTNSSTIQTLQTLITLPLLRPHLFARGVLARHYISGLLLFGPPGTGKTLLAKAVAKESGSNVLEIKGSDVYNKYVGEGEKNVKAIFSLARKLSPCVVFIDEVDALFSSRRSDSNGSGKREIINQFMVEWDGLTSKNSGVIIMAATNRPFDLDDAVLRRMPRRILVDLPQQKEREQILKLHLREETLDPSVDISKIAQQTSLYSGSDLKNVCISAALNAVKDSIAKEISAKHSIDPSKPLDLSLLSKSDFSEEIQRPLSQADFDNALLQVAPSCSDEMQSVLELRKWDKTYGDGAKARNKKASYGFGMADIPLVAAQQN</sequence>
<dbReference type="InterPro" id="IPR051701">
    <property type="entry name" value="Mito_OM_Translocase_MSP1"/>
</dbReference>
<dbReference type="SUPFAM" id="SSF52540">
    <property type="entry name" value="P-loop containing nucleoside triphosphate hydrolases"/>
    <property type="match status" value="1"/>
</dbReference>
<keyword evidence="2 6" id="KW-0547">Nucleotide-binding</keyword>
<keyword evidence="5" id="KW-0496">Mitochondrion</keyword>